<dbReference type="EMBL" id="UGSZ01000001">
    <property type="protein sequence ID" value="SUB56467.1"/>
    <property type="molecule type" value="Genomic_DNA"/>
</dbReference>
<proteinExistence type="predicted"/>
<keyword evidence="1" id="KW-0732">Signal</keyword>
<feature type="domain" description="SsuA/THI5-like" evidence="2">
    <location>
        <begin position="134"/>
        <end position="290"/>
    </location>
</feature>
<dbReference type="Proteomes" id="UP000255517">
    <property type="component" value="Unassembled WGS sequence"/>
</dbReference>
<evidence type="ECO:0000313" key="4">
    <source>
        <dbReference type="Proteomes" id="UP000255517"/>
    </source>
</evidence>
<dbReference type="OrthoDB" id="9814375at2"/>
<dbReference type="AlphaFoldDB" id="A0A379C4D8"/>
<dbReference type="Pfam" id="PF09084">
    <property type="entry name" value="NMT1"/>
    <property type="match status" value="1"/>
</dbReference>
<gene>
    <name evidence="3" type="ORF">NCTC13149_00238</name>
</gene>
<evidence type="ECO:0000313" key="3">
    <source>
        <dbReference type="EMBL" id="SUB56467.1"/>
    </source>
</evidence>
<feature type="signal peptide" evidence="1">
    <location>
        <begin position="1"/>
        <end position="20"/>
    </location>
</feature>
<dbReference type="SUPFAM" id="SSF53850">
    <property type="entry name" value="Periplasmic binding protein-like II"/>
    <property type="match status" value="1"/>
</dbReference>
<organism evidence="3 4">
    <name type="scientific">Peptoniphilus lacrimalis</name>
    <dbReference type="NCBI Taxonomy" id="33031"/>
    <lineage>
        <taxon>Bacteria</taxon>
        <taxon>Bacillati</taxon>
        <taxon>Bacillota</taxon>
        <taxon>Tissierellia</taxon>
        <taxon>Tissierellales</taxon>
        <taxon>Peptoniphilaceae</taxon>
        <taxon>Peptoniphilus</taxon>
    </lineage>
</organism>
<dbReference type="InterPro" id="IPR015168">
    <property type="entry name" value="SsuA/THI5"/>
</dbReference>
<protein>
    <submittedName>
        <fullName evidence="3">ABC-type taurine transport system, periplasmic component</fullName>
    </submittedName>
</protein>
<dbReference type="PROSITE" id="PS51257">
    <property type="entry name" value="PROKAR_LIPOPROTEIN"/>
    <property type="match status" value="1"/>
</dbReference>
<dbReference type="InterPro" id="IPR027024">
    <property type="entry name" value="UCP027386_ABC_sbc_TM0202"/>
</dbReference>
<dbReference type="PIRSF" id="PIRSF027386">
    <property type="entry name" value="UCP027386_ABC_sbc_TM0202"/>
    <property type="match status" value="1"/>
</dbReference>
<accession>A0A379C4D8</accession>
<feature type="chain" id="PRO_5038666390" evidence="1">
    <location>
        <begin position="21"/>
        <end position="355"/>
    </location>
</feature>
<dbReference type="PANTHER" id="PTHR30024:SF46">
    <property type="entry name" value="ABC TRANSPORTER, SUBSTRATE-BINDING LIPOPROTEIN"/>
    <property type="match status" value="1"/>
</dbReference>
<dbReference type="STRING" id="1122949.GCA_000378725_00807"/>
<sequence>MKKKLYSLFTIFLISTLMLTACGQGANSANSKENNKNTAIAAVNNKKDTEENKSTDESSKVDIKLGALKGPTSLGLVKLFDDSDNKNASNNYNYEIFNSPDEVVTKIVKGELDLAAVPANLAAVLYQKTQGKIKVLNINTLGVLYIASKQDIKSLDDLKGKTIITSGKGATPEYALRYVLKQSGIDPDKDLTIDFKSEHTEVVGALAADENAIVMLPEPFLTVAKTKVQGLKTNLSLTDIWDKLPGDSQLVTGVMIGRSDFIDENKDAVNSFLEEYKKSVEYVNKNTEEAAKLSEKYDIVKAPIAQKAIPSCNIHFVSGDEMQKVLSAYLKTLFDQDPKAVGGKLPDENFYYKEA</sequence>
<evidence type="ECO:0000256" key="1">
    <source>
        <dbReference type="SAM" id="SignalP"/>
    </source>
</evidence>
<dbReference type="RefSeq" id="WP_019034642.1">
    <property type="nucleotide sequence ID" value="NZ_JASOZY010000002.1"/>
</dbReference>
<dbReference type="PANTHER" id="PTHR30024">
    <property type="entry name" value="ALIPHATIC SULFONATES-BINDING PROTEIN-RELATED"/>
    <property type="match status" value="1"/>
</dbReference>
<reference evidence="3 4" key="1">
    <citation type="submission" date="2018-06" db="EMBL/GenBank/DDBJ databases">
        <authorList>
            <consortium name="Pathogen Informatics"/>
            <person name="Doyle S."/>
        </authorList>
    </citation>
    <scope>NUCLEOTIDE SEQUENCE [LARGE SCALE GENOMIC DNA]</scope>
    <source>
        <strain evidence="3 4">NCTC13149</strain>
    </source>
</reference>
<name>A0A379C4D8_9FIRM</name>
<dbReference type="Gene3D" id="3.40.190.10">
    <property type="entry name" value="Periplasmic binding protein-like II"/>
    <property type="match status" value="2"/>
</dbReference>
<evidence type="ECO:0000259" key="2">
    <source>
        <dbReference type="Pfam" id="PF09084"/>
    </source>
</evidence>